<evidence type="ECO:0000256" key="3">
    <source>
        <dbReference type="ARBA" id="ARBA00022692"/>
    </source>
</evidence>
<keyword evidence="6" id="KW-0333">Golgi apparatus</keyword>
<dbReference type="PROSITE" id="PS50192">
    <property type="entry name" value="T_SNARE"/>
    <property type="match status" value="1"/>
</dbReference>
<dbReference type="Proteomes" id="UP000034680">
    <property type="component" value="Unassembled WGS sequence"/>
</dbReference>
<dbReference type="GO" id="GO:0000139">
    <property type="term" value="C:Golgi membrane"/>
    <property type="evidence" value="ECO:0007669"/>
    <property type="project" value="UniProtKB-SubCell"/>
</dbReference>
<comment type="subcellular location">
    <subcellularLocation>
        <location evidence="8">Endomembrane system</location>
        <topology evidence="8">Single-pass type IV membrane protein</topology>
    </subcellularLocation>
    <subcellularLocation>
        <location evidence="1">Golgi apparatus membrane</location>
    </subcellularLocation>
</comment>
<accession>A0A0G2IEJ3</accession>
<dbReference type="InterPro" id="IPR039899">
    <property type="entry name" value="BET1_SNARE"/>
</dbReference>
<dbReference type="PANTHER" id="PTHR12791">
    <property type="entry name" value="GOLGI SNARE BET1-RELATED"/>
    <property type="match status" value="1"/>
</dbReference>
<evidence type="ECO:0000256" key="4">
    <source>
        <dbReference type="ARBA" id="ARBA00022927"/>
    </source>
</evidence>
<feature type="compositionally biased region" description="Gly residues" evidence="9">
    <location>
        <begin position="44"/>
        <end position="53"/>
    </location>
</feature>
<keyword evidence="4" id="KW-0653">Protein transport</keyword>
<keyword evidence="13" id="KW-1185">Reference proteome</keyword>
<feature type="transmembrane region" description="Helical" evidence="10">
    <location>
        <begin position="155"/>
        <end position="176"/>
    </location>
</feature>
<dbReference type="OrthoDB" id="261831at2759"/>
<dbReference type="AlphaFoldDB" id="A0A0G2IEJ3"/>
<dbReference type="EMBL" id="LCUC01000061">
    <property type="protein sequence ID" value="KKY38120.1"/>
    <property type="molecule type" value="Genomic_DNA"/>
</dbReference>
<evidence type="ECO:0000259" key="11">
    <source>
        <dbReference type="PROSITE" id="PS50192"/>
    </source>
</evidence>
<evidence type="ECO:0000256" key="7">
    <source>
        <dbReference type="ARBA" id="ARBA00023136"/>
    </source>
</evidence>
<comment type="caution">
    <text evidence="12">The sequence shown here is derived from an EMBL/GenBank/DDBJ whole genome shotgun (WGS) entry which is preliminary data.</text>
</comment>
<evidence type="ECO:0000256" key="2">
    <source>
        <dbReference type="ARBA" id="ARBA00022448"/>
    </source>
</evidence>
<evidence type="ECO:0000256" key="6">
    <source>
        <dbReference type="ARBA" id="ARBA00023034"/>
    </source>
</evidence>
<reference evidence="12 13" key="2">
    <citation type="submission" date="2015-05" db="EMBL/GenBank/DDBJ databases">
        <authorList>
            <person name="Morales-Cruz A."/>
            <person name="Amrine K.C."/>
            <person name="Cantu D."/>
        </authorList>
    </citation>
    <scope>NUCLEOTIDE SEQUENCE [LARGE SCALE GENOMIC DNA]</scope>
    <source>
        <strain evidence="12">DA912</strain>
    </source>
</reference>
<keyword evidence="3 10" id="KW-0812">Transmembrane</keyword>
<dbReference type="SUPFAM" id="SSF58038">
    <property type="entry name" value="SNARE fusion complex"/>
    <property type="match status" value="1"/>
</dbReference>
<evidence type="ECO:0000256" key="5">
    <source>
        <dbReference type="ARBA" id="ARBA00022989"/>
    </source>
</evidence>
<feature type="domain" description="T-SNARE coiled-coil homology" evidence="11">
    <location>
        <begin position="87"/>
        <end position="149"/>
    </location>
</feature>
<dbReference type="Gene3D" id="1.20.5.110">
    <property type="match status" value="1"/>
</dbReference>
<dbReference type="CDD" id="cd15853">
    <property type="entry name" value="SNARE_Bet1"/>
    <property type="match status" value="1"/>
</dbReference>
<dbReference type="InterPro" id="IPR000727">
    <property type="entry name" value="T_SNARE_dom"/>
</dbReference>
<organism evidence="12 13">
    <name type="scientific">Diaporthe ampelina</name>
    <dbReference type="NCBI Taxonomy" id="1214573"/>
    <lineage>
        <taxon>Eukaryota</taxon>
        <taxon>Fungi</taxon>
        <taxon>Dikarya</taxon>
        <taxon>Ascomycota</taxon>
        <taxon>Pezizomycotina</taxon>
        <taxon>Sordariomycetes</taxon>
        <taxon>Sordariomycetidae</taxon>
        <taxon>Diaporthales</taxon>
        <taxon>Diaporthaceae</taxon>
        <taxon>Diaporthe</taxon>
    </lineage>
</organism>
<evidence type="ECO:0000313" key="12">
    <source>
        <dbReference type="EMBL" id="KKY38120.1"/>
    </source>
</evidence>
<evidence type="ECO:0000313" key="13">
    <source>
        <dbReference type="Proteomes" id="UP000034680"/>
    </source>
</evidence>
<keyword evidence="2" id="KW-0813">Transport</keyword>
<protein>
    <submittedName>
        <fullName evidence="12">Putative er-golgi snare complex subunit</fullName>
    </submittedName>
</protein>
<keyword evidence="7 10" id="KW-0472">Membrane</keyword>
<name>A0A0G2IEJ3_9PEZI</name>
<evidence type="ECO:0000256" key="8">
    <source>
        <dbReference type="ARBA" id="ARBA00046280"/>
    </source>
</evidence>
<evidence type="ECO:0000256" key="1">
    <source>
        <dbReference type="ARBA" id="ARBA00004394"/>
    </source>
</evidence>
<reference evidence="12 13" key="1">
    <citation type="submission" date="2015-05" db="EMBL/GenBank/DDBJ databases">
        <title>Distinctive expansion of gene families associated with plant cell wall degradation and secondary metabolism in the genomes of grapevine trunk pathogens.</title>
        <authorList>
            <person name="Lawrence D.P."/>
            <person name="Travadon R."/>
            <person name="Rolshausen P.E."/>
            <person name="Baumgartner K."/>
        </authorList>
    </citation>
    <scope>NUCLEOTIDE SEQUENCE [LARGE SCALE GENOMIC DNA]</scope>
    <source>
        <strain evidence="12">DA912</strain>
    </source>
</reference>
<evidence type="ECO:0000256" key="9">
    <source>
        <dbReference type="SAM" id="MobiDB-lite"/>
    </source>
</evidence>
<proteinExistence type="predicted"/>
<dbReference type="FunFam" id="1.20.5.110:FF:000057">
    <property type="entry name" value="SNARE complex subunit (Bet1), putative"/>
    <property type="match status" value="1"/>
</dbReference>
<feature type="region of interest" description="Disordered" evidence="9">
    <location>
        <begin position="20"/>
        <end position="77"/>
    </location>
</feature>
<sequence>MASRFNSSLHQRDSRSALFEGYTGSGADNRRGITPSPSRAYGYGYPGGGGASDGNGTQHLGVDSSSRGGFRPATPNKRGQYSDAVLNELESQNDAQIDGIMGKVRVLKDMTVAIGDEIRDSSALAEKMNDQFDNMRLRVRGTMNRMLLMAERTGVGWRVWLGFFAAVVLLFVYVWLF</sequence>
<keyword evidence="5 10" id="KW-1133">Transmembrane helix</keyword>
<gene>
    <name evidence="12" type="ORF">UCDDA912_g01878</name>
</gene>
<evidence type="ECO:0000256" key="10">
    <source>
        <dbReference type="SAM" id="Phobius"/>
    </source>
</evidence>
<dbReference type="STRING" id="1214573.A0A0G2IEJ3"/>
<dbReference type="GO" id="GO:0015031">
    <property type="term" value="P:protein transport"/>
    <property type="evidence" value="ECO:0007669"/>
    <property type="project" value="UniProtKB-KW"/>
</dbReference>